<dbReference type="PROSITE" id="PS00518">
    <property type="entry name" value="ZF_RING_1"/>
    <property type="match status" value="1"/>
</dbReference>
<evidence type="ECO:0000256" key="8">
    <source>
        <dbReference type="ARBA" id="ARBA00022833"/>
    </source>
</evidence>
<dbReference type="InterPro" id="IPR036322">
    <property type="entry name" value="WD40_repeat_dom_sf"/>
</dbReference>
<dbReference type="SUPFAM" id="SSF50978">
    <property type="entry name" value="WD40 repeat-like"/>
    <property type="match status" value="1"/>
</dbReference>
<dbReference type="GO" id="GO:0043161">
    <property type="term" value="P:proteasome-mediated ubiquitin-dependent protein catabolic process"/>
    <property type="evidence" value="ECO:0007669"/>
    <property type="project" value="TreeGrafter"/>
</dbReference>
<comment type="subcellular location">
    <subcellularLocation>
        <location evidence="1">Nucleus</location>
    </subcellularLocation>
</comment>
<evidence type="ECO:0000256" key="6">
    <source>
        <dbReference type="ARBA" id="ARBA00022771"/>
    </source>
</evidence>
<dbReference type="InterPro" id="IPR013083">
    <property type="entry name" value="Znf_RING/FYVE/PHD"/>
</dbReference>
<comment type="caution">
    <text evidence="15">The sequence shown here is derived from an EMBL/GenBank/DDBJ whole genome shotgun (WGS) entry which is preliminary data.</text>
</comment>
<sequence>MSSISIIKNNNSSSNDSTNNGKSSSSSSTSTSTSLTTSPILSSSNKPKAKVTISSYNPNPVVNDSTAATLIVNGNNNSTPASNSESINGSDSSSSNNSSSNSNNSNNNNSNGNGNGNSSNIGNGSKGSDDNNNNNNSSKKSKDRLVDDSLLCPICLDIIKEPFITKCGHSFCYQCITPHLSKSNTCPMCMGFLTREQIIPNFALSKFVEKMTAQNNRFSIGPPAKKFRNSINNEDLSINEINIIVSTLLEKKKHLELQDQQVEYDVLLDFLCKTRQQKMEVFKQLKRQISYLDNDIKAVDYYKQISEKKNETSNSNNNNNNGLDLKMSSNEIETTNLKTSSQNINTSLSSSSTSTTTTTTTSTKKLNGSTTTTQPSQQNIIANKKKRVETHLEDLQSCYFSAYKEIESEQQQPLHNSIDNLDTNSLSFSSTSIDNNNNNAMINYSNGNVNHHIENVKMGKGLLNFSKNLLKFTRYNEFKVIATLKYGDLYNTSSIVSSIEFDRDDEFFATAGVTKKIKIFEYAQIRDNVEVHSPTREMTCRSKISCLSWNTYIKSQIASSDYEGIISLWDANTGQNVMLLEEHEKRVWSVDFSRADPTLLASGSDDTKVKLWSTSSDRAVTTIESKANICCVKFNPNSSNLIAFGSADHHIHYYDLRQHKEPLFIFKGHRKAVSYVKFINKDEIISASTDSTLKLWDVNQNDCIRTFTGHSNEKNFVGLTVNGDYICCGSENNGVYTYYKTLSKPIVTHKFGTNSGTGEETDDDGSQFVSSVCWKKDSNILLAANSQGNIKVLELF</sequence>
<evidence type="ECO:0000256" key="2">
    <source>
        <dbReference type="ARBA" id="ARBA00022574"/>
    </source>
</evidence>
<dbReference type="CDD" id="cd16504">
    <property type="entry name" value="RING-HC_COP1"/>
    <property type="match status" value="1"/>
</dbReference>
<dbReference type="AlphaFoldDB" id="A0A8J4PQ23"/>
<protein>
    <recommendedName>
        <fullName evidence="14">RING-type domain-containing protein</fullName>
    </recommendedName>
</protein>
<dbReference type="InterPro" id="IPR017907">
    <property type="entry name" value="Znf_RING_CS"/>
</dbReference>
<dbReference type="PANTHER" id="PTHR44080">
    <property type="entry name" value="E3 UBIQUITIN-PROTEIN LIGASE COP1"/>
    <property type="match status" value="1"/>
</dbReference>
<keyword evidence="3" id="KW-0808">Transferase</keyword>
<name>A0A8J4PQ23_9MYCE</name>
<dbReference type="SMART" id="SM00184">
    <property type="entry name" value="RING"/>
    <property type="match status" value="1"/>
</dbReference>
<dbReference type="Proteomes" id="UP000695562">
    <property type="component" value="Unassembled WGS sequence"/>
</dbReference>
<feature type="repeat" description="WD" evidence="12">
    <location>
        <begin position="666"/>
        <end position="706"/>
    </location>
</feature>
<dbReference type="PRINTS" id="PR00320">
    <property type="entry name" value="GPROTEINBRPT"/>
</dbReference>
<gene>
    <name evidence="15" type="ORF">CYY_006777</name>
</gene>
<dbReference type="GO" id="GO:0005634">
    <property type="term" value="C:nucleus"/>
    <property type="evidence" value="ECO:0007669"/>
    <property type="project" value="UniProtKB-SubCell"/>
</dbReference>
<dbReference type="Gene3D" id="3.30.40.10">
    <property type="entry name" value="Zinc/RING finger domain, C3HC4 (zinc finger)"/>
    <property type="match status" value="1"/>
</dbReference>
<feature type="compositionally biased region" description="Low complexity" evidence="13">
    <location>
        <begin position="339"/>
        <end position="374"/>
    </location>
</feature>
<dbReference type="EMBL" id="AJWJ01000328">
    <property type="protein sequence ID" value="KAF2071898.1"/>
    <property type="molecule type" value="Genomic_DNA"/>
</dbReference>
<dbReference type="OrthoDB" id="273771at2759"/>
<proteinExistence type="predicted"/>
<dbReference type="SMART" id="SM00320">
    <property type="entry name" value="WD40"/>
    <property type="match status" value="7"/>
</dbReference>
<dbReference type="GO" id="GO:0061630">
    <property type="term" value="F:ubiquitin protein ligase activity"/>
    <property type="evidence" value="ECO:0007669"/>
    <property type="project" value="InterPro"/>
</dbReference>
<dbReference type="InterPro" id="IPR019775">
    <property type="entry name" value="WD40_repeat_CS"/>
</dbReference>
<dbReference type="CDD" id="cd00200">
    <property type="entry name" value="WD40"/>
    <property type="match status" value="1"/>
</dbReference>
<reference evidence="15" key="1">
    <citation type="submission" date="2020-01" db="EMBL/GenBank/DDBJ databases">
        <title>Development of genomics and gene disruption for Polysphondylium violaceum indicates a role for the polyketide synthase stlB in stalk morphogenesis.</title>
        <authorList>
            <person name="Narita B."/>
            <person name="Kawabe Y."/>
            <person name="Kin K."/>
            <person name="Saito T."/>
            <person name="Gibbs R."/>
            <person name="Kuspa A."/>
            <person name="Muzny D."/>
            <person name="Queller D."/>
            <person name="Richards S."/>
            <person name="Strassman J."/>
            <person name="Sucgang R."/>
            <person name="Worley K."/>
            <person name="Schaap P."/>
        </authorList>
    </citation>
    <scope>NUCLEOTIDE SEQUENCE</scope>
    <source>
        <strain evidence="15">QSvi11</strain>
    </source>
</reference>
<keyword evidence="9" id="KW-0175">Coiled coil</keyword>
<dbReference type="PROSITE" id="PS50089">
    <property type="entry name" value="ZF_RING_2"/>
    <property type="match status" value="1"/>
</dbReference>
<dbReference type="PANTHER" id="PTHR44080:SF1">
    <property type="entry name" value="E3 UBIQUITIN-PROTEIN LIGASE COP1"/>
    <property type="match status" value="1"/>
</dbReference>
<keyword evidence="10" id="KW-0539">Nucleus</keyword>
<dbReference type="PROSITE" id="PS50082">
    <property type="entry name" value="WD_REPEATS_2"/>
    <property type="match status" value="2"/>
</dbReference>
<dbReference type="InterPro" id="IPR003613">
    <property type="entry name" value="Ubox_domain"/>
</dbReference>
<evidence type="ECO:0000256" key="4">
    <source>
        <dbReference type="ARBA" id="ARBA00022723"/>
    </source>
</evidence>
<feature type="region of interest" description="Disordered" evidence="13">
    <location>
        <begin position="1"/>
        <end position="142"/>
    </location>
</feature>
<keyword evidence="6 11" id="KW-0863">Zinc-finger</keyword>
<feature type="compositionally biased region" description="Polar residues" evidence="13">
    <location>
        <begin position="52"/>
        <end position="81"/>
    </location>
</feature>
<dbReference type="FunFam" id="2.130.10.10:FF:000090">
    <property type="entry name" value="E3 ubiquitin-protein ligase RFWD2 isoform X1"/>
    <property type="match status" value="1"/>
</dbReference>
<dbReference type="SMART" id="SM00504">
    <property type="entry name" value="Ubox"/>
    <property type="match status" value="1"/>
</dbReference>
<evidence type="ECO:0000256" key="9">
    <source>
        <dbReference type="ARBA" id="ARBA00023054"/>
    </source>
</evidence>
<keyword evidence="4" id="KW-0479">Metal-binding</keyword>
<evidence type="ECO:0000256" key="5">
    <source>
        <dbReference type="ARBA" id="ARBA00022737"/>
    </source>
</evidence>
<dbReference type="PROSITE" id="PS00678">
    <property type="entry name" value="WD_REPEATS_1"/>
    <property type="match status" value="1"/>
</dbReference>
<evidence type="ECO:0000256" key="12">
    <source>
        <dbReference type="PROSITE-ProRule" id="PRU00221"/>
    </source>
</evidence>
<organism evidence="15 16">
    <name type="scientific">Polysphondylium violaceum</name>
    <dbReference type="NCBI Taxonomy" id="133409"/>
    <lineage>
        <taxon>Eukaryota</taxon>
        <taxon>Amoebozoa</taxon>
        <taxon>Evosea</taxon>
        <taxon>Eumycetozoa</taxon>
        <taxon>Dictyostelia</taxon>
        <taxon>Dictyosteliales</taxon>
        <taxon>Dictyosteliaceae</taxon>
        <taxon>Polysphondylium</taxon>
    </lineage>
</organism>
<evidence type="ECO:0000256" key="11">
    <source>
        <dbReference type="PROSITE-ProRule" id="PRU00175"/>
    </source>
</evidence>
<dbReference type="GO" id="GO:0008270">
    <property type="term" value="F:zinc ion binding"/>
    <property type="evidence" value="ECO:0007669"/>
    <property type="project" value="UniProtKB-KW"/>
</dbReference>
<dbReference type="SUPFAM" id="SSF57850">
    <property type="entry name" value="RING/U-box"/>
    <property type="match status" value="1"/>
</dbReference>
<dbReference type="PROSITE" id="PS50294">
    <property type="entry name" value="WD_REPEATS_REGION"/>
    <property type="match status" value="2"/>
</dbReference>
<dbReference type="GO" id="GO:0016567">
    <property type="term" value="P:protein ubiquitination"/>
    <property type="evidence" value="ECO:0007669"/>
    <property type="project" value="InterPro"/>
</dbReference>
<feature type="compositionally biased region" description="Low complexity" evidence="13">
    <location>
        <begin position="82"/>
        <end position="123"/>
    </location>
</feature>
<feature type="domain" description="RING-type" evidence="14">
    <location>
        <begin position="152"/>
        <end position="189"/>
    </location>
</feature>
<keyword evidence="8" id="KW-0862">Zinc</keyword>
<evidence type="ECO:0000256" key="3">
    <source>
        <dbReference type="ARBA" id="ARBA00022679"/>
    </source>
</evidence>
<keyword evidence="16" id="KW-1185">Reference proteome</keyword>
<evidence type="ECO:0000256" key="13">
    <source>
        <dbReference type="SAM" id="MobiDB-lite"/>
    </source>
</evidence>
<evidence type="ECO:0000313" key="16">
    <source>
        <dbReference type="Proteomes" id="UP000695562"/>
    </source>
</evidence>
<evidence type="ECO:0000256" key="7">
    <source>
        <dbReference type="ARBA" id="ARBA00022786"/>
    </source>
</evidence>
<evidence type="ECO:0000256" key="1">
    <source>
        <dbReference type="ARBA" id="ARBA00004123"/>
    </source>
</evidence>
<dbReference type="InterPro" id="IPR015943">
    <property type="entry name" value="WD40/YVTN_repeat-like_dom_sf"/>
</dbReference>
<feature type="region of interest" description="Disordered" evidence="13">
    <location>
        <begin position="336"/>
        <end position="377"/>
    </location>
</feature>
<dbReference type="InterPro" id="IPR001680">
    <property type="entry name" value="WD40_rpt"/>
</dbReference>
<dbReference type="Pfam" id="PF13923">
    <property type="entry name" value="zf-C3HC4_2"/>
    <property type="match status" value="1"/>
</dbReference>
<evidence type="ECO:0000259" key="14">
    <source>
        <dbReference type="PROSITE" id="PS50089"/>
    </source>
</evidence>
<feature type="compositionally biased region" description="Low complexity" evidence="13">
    <location>
        <begin position="1"/>
        <end position="45"/>
    </location>
</feature>
<dbReference type="InterPro" id="IPR020472">
    <property type="entry name" value="WD40_PAC1"/>
</dbReference>
<keyword evidence="5" id="KW-0677">Repeat</keyword>
<feature type="repeat" description="WD" evidence="12">
    <location>
        <begin position="580"/>
        <end position="622"/>
    </location>
</feature>
<accession>A0A8J4PQ23</accession>
<dbReference type="InterPro" id="IPR042755">
    <property type="entry name" value="COP1"/>
</dbReference>
<dbReference type="InterPro" id="IPR001841">
    <property type="entry name" value="Znf_RING"/>
</dbReference>
<evidence type="ECO:0000313" key="15">
    <source>
        <dbReference type="EMBL" id="KAF2071898.1"/>
    </source>
</evidence>
<keyword evidence="7" id="KW-0833">Ubl conjugation pathway</keyword>
<dbReference type="Pfam" id="PF00400">
    <property type="entry name" value="WD40"/>
    <property type="match status" value="4"/>
</dbReference>
<keyword evidence="2 12" id="KW-0853">WD repeat</keyword>
<evidence type="ECO:0000256" key="10">
    <source>
        <dbReference type="ARBA" id="ARBA00023242"/>
    </source>
</evidence>
<dbReference type="Gene3D" id="2.130.10.10">
    <property type="entry name" value="YVTN repeat-like/Quinoprotein amine dehydrogenase"/>
    <property type="match status" value="1"/>
</dbReference>